<name>A0ABN1SX37_9ACTN</name>
<organism evidence="1 2">
    <name type="scientific">Streptomyces rhizosphaericus</name>
    <dbReference type="NCBI Taxonomy" id="114699"/>
    <lineage>
        <taxon>Bacteria</taxon>
        <taxon>Bacillati</taxon>
        <taxon>Actinomycetota</taxon>
        <taxon>Actinomycetes</taxon>
        <taxon>Kitasatosporales</taxon>
        <taxon>Streptomycetaceae</taxon>
        <taxon>Streptomyces</taxon>
        <taxon>Streptomyces violaceusniger group</taxon>
    </lineage>
</organism>
<dbReference type="Proteomes" id="UP001500033">
    <property type="component" value="Unassembled WGS sequence"/>
</dbReference>
<keyword evidence="2" id="KW-1185">Reference proteome</keyword>
<proteinExistence type="predicted"/>
<accession>A0ABN1SX37</accession>
<gene>
    <name evidence="1" type="ORF">GCM10009576_098870</name>
</gene>
<evidence type="ECO:0000313" key="2">
    <source>
        <dbReference type="Proteomes" id="UP001500033"/>
    </source>
</evidence>
<sequence length="59" mass="6243">MAGRHLHDKWTHYTFSFLESRSARCAGSLQRSLRSLANPGSAVQGGGQAPALGHLLPAA</sequence>
<reference evidence="1 2" key="1">
    <citation type="journal article" date="2019" name="Int. J. Syst. Evol. Microbiol.">
        <title>The Global Catalogue of Microorganisms (GCM) 10K type strain sequencing project: providing services to taxonomists for standard genome sequencing and annotation.</title>
        <authorList>
            <consortium name="The Broad Institute Genomics Platform"/>
            <consortium name="The Broad Institute Genome Sequencing Center for Infectious Disease"/>
            <person name="Wu L."/>
            <person name="Ma J."/>
        </authorList>
    </citation>
    <scope>NUCLEOTIDE SEQUENCE [LARGE SCALE GENOMIC DNA]</scope>
    <source>
        <strain evidence="1 2">JCM 11445</strain>
    </source>
</reference>
<evidence type="ECO:0000313" key="1">
    <source>
        <dbReference type="EMBL" id="GAA1007358.1"/>
    </source>
</evidence>
<comment type="caution">
    <text evidence="1">The sequence shown here is derived from an EMBL/GenBank/DDBJ whole genome shotgun (WGS) entry which is preliminary data.</text>
</comment>
<dbReference type="EMBL" id="BAAAIE010000379">
    <property type="protein sequence ID" value="GAA1007358.1"/>
    <property type="molecule type" value="Genomic_DNA"/>
</dbReference>
<protein>
    <submittedName>
        <fullName evidence="1">Uncharacterized protein</fullName>
    </submittedName>
</protein>